<dbReference type="Gene3D" id="3.40.190.10">
    <property type="entry name" value="Periplasmic binding protein-like II"/>
    <property type="match status" value="2"/>
</dbReference>
<dbReference type="InterPro" id="IPR050950">
    <property type="entry name" value="HTH-type_LysR_regulators"/>
</dbReference>
<dbReference type="InterPro" id="IPR036390">
    <property type="entry name" value="WH_DNA-bd_sf"/>
</dbReference>
<dbReference type="InterPro" id="IPR005119">
    <property type="entry name" value="LysR_subst-bd"/>
</dbReference>
<feature type="domain" description="HTH lysR-type" evidence="5">
    <location>
        <begin position="3"/>
        <end position="60"/>
    </location>
</feature>
<organism evidence="6 7">
    <name type="scientific">Paraburkholderia piptadeniae</name>
    <dbReference type="NCBI Taxonomy" id="1701573"/>
    <lineage>
        <taxon>Bacteria</taxon>
        <taxon>Pseudomonadati</taxon>
        <taxon>Pseudomonadota</taxon>
        <taxon>Betaproteobacteria</taxon>
        <taxon>Burkholderiales</taxon>
        <taxon>Burkholderiaceae</taxon>
        <taxon>Paraburkholderia</taxon>
    </lineage>
</organism>
<dbReference type="Pfam" id="PF00126">
    <property type="entry name" value="HTH_1"/>
    <property type="match status" value="1"/>
</dbReference>
<dbReference type="InterPro" id="IPR036388">
    <property type="entry name" value="WH-like_DNA-bd_sf"/>
</dbReference>
<dbReference type="Proteomes" id="UP000195569">
    <property type="component" value="Unassembled WGS sequence"/>
</dbReference>
<dbReference type="PROSITE" id="PS50931">
    <property type="entry name" value="HTH_LYSR"/>
    <property type="match status" value="1"/>
</dbReference>
<evidence type="ECO:0000256" key="3">
    <source>
        <dbReference type="ARBA" id="ARBA00023125"/>
    </source>
</evidence>
<dbReference type="Gene3D" id="1.10.10.10">
    <property type="entry name" value="Winged helix-like DNA-binding domain superfamily/Winged helix DNA-binding domain"/>
    <property type="match status" value="1"/>
</dbReference>
<dbReference type="GO" id="GO:0003700">
    <property type="term" value="F:DNA-binding transcription factor activity"/>
    <property type="evidence" value="ECO:0007669"/>
    <property type="project" value="InterPro"/>
</dbReference>
<dbReference type="RefSeq" id="WP_087733933.1">
    <property type="nucleotide sequence ID" value="NZ_CYGY02000021.1"/>
</dbReference>
<evidence type="ECO:0000256" key="1">
    <source>
        <dbReference type="ARBA" id="ARBA00009437"/>
    </source>
</evidence>
<protein>
    <submittedName>
        <fullName evidence="6">Transcriptional regulator, LysR family</fullName>
    </submittedName>
</protein>
<comment type="caution">
    <text evidence="6">The sequence shown here is derived from an EMBL/GenBank/DDBJ whole genome shotgun (WGS) entry which is preliminary data.</text>
</comment>
<proteinExistence type="inferred from homology"/>
<gene>
    <name evidence="6" type="ORF">BN2476_210123</name>
</gene>
<dbReference type="SUPFAM" id="SSF53850">
    <property type="entry name" value="Periplasmic binding protein-like II"/>
    <property type="match status" value="1"/>
</dbReference>
<accession>A0A1N7RWY6</accession>
<keyword evidence="7" id="KW-1185">Reference proteome</keyword>
<evidence type="ECO:0000256" key="2">
    <source>
        <dbReference type="ARBA" id="ARBA00023015"/>
    </source>
</evidence>
<dbReference type="OrthoDB" id="8437302at2"/>
<dbReference type="PANTHER" id="PTHR30419:SF14">
    <property type="entry name" value="LYSR FAMILY TRANSCRIPTIONAL REGULATOR"/>
    <property type="match status" value="1"/>
</dbReference>
<dbReference type="InterPro" id="IPR000847">
    <property type="entry name" value="LysR_HTH_N"/>
</dbReference>
<evidence type="ECO:0000313" key="6">
    <source>
        <dbReference type="EMBL" id="SIT39284.1"/>
    </source>
</evidence>
<dbReference type="Pfam" id="PF03466">
    <property type="entry name" value="LysR_substrate"/>
    <property type="match status" value="1"/>
</dbReference>
<dbReference type="SUPFAM" id="SSF46785">
    <property type="entry name" value="Winged helix' DNA-binding domain"/>
    <property type="match status" value="1"/>
</dbReference>
<name>A0A1N7RWY6_9BURK</name>
<comment type="similarity">
    <text evidence="1">Belongs to the LysR transcriptional regulatory family.</text>
</comment>
<keyword evidence="4" id="KW-0804">Transcription</keyword>
<keyword evidence="3" id="KW-0238">DNA-binding</keyword>
<sequence>MNISLQQLKVFAAVARQRSFTRAAREFDLTQSAVSRCIRELEDTIDLRLFYRTTRQVELTAAGARLEQRVGRLIEEIELTFREERAAHNRRTGTVVIACDPITSSGWLPERLARGAAHFPNLTIVAKEQPQHAVLTAVEQGEVDFGVLSDTNFGGETDAFHMHPLMSTPLCAVLPHTHPLASGAALHWEALRNTNTASRLVTLNAEAGMRNVMERVFGEHRIDATRANECGHLTVALRMIELGIGVGVLPVSSYPDVLPASLVARPLVPDVSITTVLLRRRKSALNANVEVVWRLFVSTEFPTHVGISSNRGAIAANPAVDGVTQI</sequence>
<evidence type="ECO:0000256" key="4">
    <source>
        <dbReference type="ARBA" id="ARBA00023163"/>
    </source>
</evidence>
<dbReference type="GO" id="GO:0005829">
    <property type="term" value="C:cytosol"/>
    <property type="evidence" value="ECO:0007669"/>
    <property type="project" value="TreeGrafter"/>
</dbReference>
<dbReference type="GO" id="GO:0003677">
    <property type="term" value="F:DNA binding"/>
    <property type="evidence" value="ECO:0007669"/>
    <property type="project" value="UniProtKB-KW"/>
</dbReference>
<keyword evidence="2" id="KW-0805">Transcription regulation</keyword>
<evidence type="ECO:0000259" key="5">
    <source>
        <dbReference type="PROSITE" id="PS50931"/>
    </source>
</evidence>
<reference evidence="6" key="1">
    <citation type="submission" date="2016-12" db="EMBL/GenBank/DDBJ databases">
        <authorList>
            <person name="Moulin L."/>
        </authorList>
    </citation>
    <scope>NUCLEOTIDE SEQUENCE [LARGE SCALE GENOMIC DNA]</scope>
    <source>
        <strain evidence="6">STM 7183</strain>
    </source>
</reference>
<dbReference type="FunFam" id="1.10.10.10:FF:000001">
    <property type="entry name" value="LysR family transcriptional regulator"/>
    <property type="match status" value="1"/>
</dbReference>
<dbReference type="AlphaFoldDB" id="A0A1N7RWY6"/>
<dbReference type="PANTHER" id="PTHR30419">
    <property type="entry name" value="HTH-TYPE TRANSCRIPTIONAL REGULATOR YBHD"/>
    <property type="match status" value="1"/>
</dbReference>
<dbReference type="EMBL" id="CYGY02000021">
    <property type="protein sequence ID" value="SIT39284.1"/>
    <property type="molecule type" value="Genomic_DNA"/>
</dbReference>
<evidence type="ECO:0000313" key="7">
    <source>
        <dbReference type="Proteomes" id="UP000195569"/>
    </source>
</evidence>
<dbReference type="PRINTS" id="PR00039">
    <property type="entry name" value="HTHLYSR"/>
</dbReference>